<sequence>MENTKILKTFKPGSDLEHERFLSFLSKLYEDFKELDTARKHRLDALEILEKVEGKRSLSWLKGAVALARINGRLEENLEIPGDLQEENALKPGDCDKNKLAEESEHLLKQALKGFEDGLGEYSTKTLQTCTTIGEYYLDHKKMDKAEEYYVKAFEGFDKARGRDYKRTFRVASTLGAIYFQNHKYDKAKEMLLTAHEGFFSEASKSKNIHMEYLGSTIELAQCYGALAGPSNEKTGIKYFDKALEYLREHGASESEHAALVRIRQGNLRRQLREFNDAQFQIEHAIDFFNKDLPPGSGQYQAQYWEIYHASEKQLDKVNPEDYIAMAHQGLVDRLGSEDQLTLQATILLGELALDHDSKLDPKRDEYLRQALATCLNLLPPGSPTTIRIMDRLITYWTANNAENIYENRINDTKKSKWEALRAGYGADVAVAIMKMTDPKRENLFSYDEADDNNAQFDKEVPDEEQVSDNEEDLSEDEDLTFWNDSAVQNVLAGQTEVQQQLSNLLRAGIELPANVVQAVTAPLLGNANAINASNAMEPDDESSDEEEDIQVTRSQPLPAGPMTQIVDQSAMVPQPFVQPVEAVMAAPLMACQELQNGVQQFIPSAFNPVVPQAGFSMGIGIPGLIGVQAQAGIGYQNANTDQDENGARDNSGQQQVFG</sequence>
<proteinExistence type="predicted"/>
<feature type="region of interest" description="Disordered" evidence="1">
    <location>
        <begin position="452"/>
        <end position="477"/>
    </location>
</feature>
<dbReference type="EMBL" id="JABFAI010000449">
    <property type="protein sequence ID" value="KAF4944248.1"/>
    <property type="molecule type" value="Genomic_DNA"/>
</dbReference>
<reference evidence="2" key="2">
    <citation type="submission" date="2020-05" db="EMBL/GenBank/DDBJ databases">
        <authorList>
            <person name="Kim H.-S."/>
            <person name="Proctor R.H."/>
            <person name="Brown D.W."/>
        </authorList>
    </citation>
    <scope>NUCLEOTIDE SEQUENCE</scope>
    <source>
        <strain evidence="2">NRRL 45417</strain>
    </source>
</reference>
<feature type="compositionally biased region" description="Acidic residues" evidence="1">
    <location>
        <begin position="538"/>
        <end position="550"/>
    </location>
</feature>
<feature type="compositionally biased region" description="Polar residues" evidence="1">
    <location>
        <begin position="649"/>
        <end position="659"/>
    </location>
</feature>
<name>A0A8H4SR88_9HYPO</name>
<dbReference type="SUPFAM" id="SSF48452">
    <property type="entry name" value="TPR-like"/>
    <property type="match status" value="1"/>
</dbReference>
<feature type="compositionally biased region" description="Acidic residues" evidence="1">
    <location>
        <begin position="461"/>
        <end position="477"/>
    </location>
</feature>
<evidence type="ECO:0000313" key="2">
    <source>
        <dbReference type="EMBL" id="KAF4944248.1"/>
    </source>
</evidence>
<accession>A0A8H4SR88</accession>
<feature type="region of interest" description="Disordered" evidence="1">
    <location>
        <begin position="534"/>
        <end position="560"/>
    </location>
</feature>
<gene>
    <name evidence="2" type="ORF">FGADI_12824</name>
</gene>
<feature type="region of interest" description="Disordered" evidence="1">
    <location>
        <begin position="638"/>
        <end position="659"/>
    </location>
</feature>
<organism evidence="2 3">
    <name type="scientific">Fusarium gaditjirri</name>
    <dbReference type="NCBI Taxonomy" id="282569"/>
    <lineage>
        <taxon>Eukaryota</taxon>
        <taxon>Fungi</taxon>
        <taxon>Dikarya</taxon>
        <taxon>Ascomycota</taxon>
        <taxon>Pezizomycotina</taxon>
        <taxon>Sordariomycetes</taxon>
        <taxon>Hypocreomycetidae</taxon>
        <taxon>Hypocreales</taxon>
        <taxon>Nectriaceae</taxon>
        <taxon>Fusarium</taxon>
        <taxon>Fusarium nisikadoi species complex</taxon>
    </lineage>
</organism>
<evidence type="ECO:0000313" key="3">
    <source>
        <dbReference type="Proteomes" id="UP000604273"/>
    </source>
</evidence>
<dbReference type="OrthoDB" id="4860470at2759"/>
<dbReference type="Pfam" id="PF13424">
    <property type="entry name" value="TPR_12"/>
    <property type="match status" value="1"/>
</dbReference>
<keyword evidence="3" id="KW-1185">Reference proteome</keyword>
<feature type="non-terminal residue" evidence="2">
    <location>
        <position position="1"/>
    </location>
</feature>
<comment type="caution">
    <text evidence="2">The sequence shown here is derived from an EMBL/GenBank/DDBJ whole genome shotgun (WGS) entry which is preliminary data.</text>
</comment>
<dbReference type="Proteomes" id="UP000604273">
    <property type="component" value="Unassembled WGS sequence"/>
</dbReference>
<dbReference type="AlphaFoldDB" id="A0A8H4SR88"/>
<protein>
    <submittedName>
        <fullName evidence="2">Uncharacterized protein</fullName>
    </submittedName>
</protein>
<dbReference type="InterPro" id="IPR011990">
    <property type="entry name" value="TPR-like_helical_dom_sf"/>
</dbReference>
<reference evidence="2" key="1">
    <citation type="journal article" date="2020" name="BMC Genomics">
        <title>Correction to: Identification and distribution of gene clusters required for synthesis of sphingolipid metabolism inhibitors in diverse species of the filamentous fungus Fusarium.</title>
        <authorList>
            <person name="Kim H.S."/>
            <person name="Lohmar J.M."/>
            <person name="Busman M."/>
            <person name="Brown D.W."/>
            <person name="Naumann T.A."/>
            <person name="Divon H.H."/>
            <person name="Lysoe E."/>
            <person name="Uhlig S."/>
            <person name="Proctor R.H."/>
        </authorList>
    </citation>
    <scope>NUCLEOTIDE SEQUENCE</scope>
    <source>
        <strain evidence="2">NRRL 45417</strain>
    </source>
</reference>
<evidence type="ECO:0000256" key="1">
    <source>
        <dbReference type="SAM" id="MobiDB-lite"/>
    </source>
</evidence>
<dbReference type="Gene3D" id="1.25.40.10">
    <property type="entry name" value="Tetratricopeptide repeat domain"/>
    <property type="match status" value="1"/>
</dbReference>